<protein>
    <submittedName>
        <fullName evidence="3">VCBS repeat-containing protein</fullName>
    </submittedName>
</protein>
<dbReference type="AlphaFoldDB" id="A0A4Q1JXJ0"/>
<dbReference type="InterPro" id="IPR013517">
    <property type="entry name" value="FG-GAP"/>
</dbReference>
<reference evidence="3 4" key="1">
    <citation type="submission" date="2019-01" db="EMBL/GenBank/DDBJ databases">
        <title>Pseudoxanthomonas composti sp. nov., isolated from compost.</title>
        <authorList>
            <person name="Yang G."/>
        </authorList>
    </citation>
    <scope>NUCLEOTIDE SEQUENCE [LARGE SCALE GENOMIC DNA]</scope>
    <source>
        <strain evidence="3 4">GSS15</strain>
    </source>
</reference>
<accession>A0A4Q1JXJ0</accession>
<dbReference type="Pfam" id="PF13517">
    <property type="entry name" value="FG-GAP_3"/>
    <property type="match status" value="4"/>
</dbReference>
<dbReference type="EMBL" id="SAWZ01000002">
    <property type="protein sequence ID" value="RXR07376.1"/>
    <property type="molecule type" value="Genomic_DNA"/>
</dbReference>
<dbReference type="InterPro" id="IPR028994">
    <property type="entry name" value="Integrin_alpha_N"/>
</dbReference>
<dbReference type="PANTHER" id="PTHR46580:SF4">
    <property type="entry name" value="ATP_GTP-BINDING PROTEIN"/>
    <property type="match status" value="1"/>
</dbReference>
<keyword evidence="4" id="KW-1185">Reference proteome</keyword>
<feature type="chain" id="PRO_5020717512" evidence="2">
    <location>
        <begin position="41"/>
        <end position="429"/>
    </location>
</feature>
<comment type="caution">
    <text evidence="3">The sequence shown here is derived from an EMBL/GenBank/DDBJ whole genome shotgun (WGS) entry which is preliminary data.</text>
</comment>
<evidence type="ECO:0000313" key="4">
    <source>
        <dbReference type="Proteomes" id="UP000289784"/>
    </source>
</evidence>
<evidence type="ECO:0000256" key="2">
    <source>
        <dbReference type="SAM" id="SignalP"/>
    </source>
</evidence>
<dbReference type="SUPFAM" id="SSF69318">
    <property type="entry name" value="Integrin alpha N-terminal domain"/>
    <property type="match status" value="2"/>
</dbReference>
<evidence type="ECO:0000313" key="3">
    <source>
        <dbReference type="EMBL" id="RXR07376.1"/>
    </source>
</evidence>
<proteinExistence type="predicted"/>
<dbReference type="Gene3D" id="2.130.10.130">
    <property type="entry name" value="Integrin alpha, N-terminal"/>
    <property type="match status" value="2"/>
</dbReference>
<feature type="signal peptide" evidence="2">
    <location>
        <begin position="1"/>
        <end position="40"/>
    </location>
</feature>
<evidence type="ECO:0000256" key="1">
    <source>
        <dbReference type="ARBA" id="ARBA00022729"/>
    </source>
</evidence>
<sequence>MGRRLACPAQPSARPAMPGPIIPRLLAAAPLLCCAAAACAQTRYIDATTTHVPLAPELHALDAALLDVDGDGDLDVVLAVENGQNLLYLNTGGGKLVRKEGAFGPRKADNEHVRTADFDGDGHADVVFVAEDDETPQLFLGDGKGGFRDVSERLPARGQGNGLAVGDVNGDGIPDIVVGNTSEGKAGGAGPFLWLGDPARRGYFIDATATHLAGLKAETQGVALADLDGDGDLDMVLANQQPPNRLLLNDGKGRFTEAKGALELRVPLETREVHVFDATGDGHPDIVFFNITSNAQGWDKDPQTRLLVNDGKGHFRDETEARLPRHRFSSWGGLPIDLDGDGAMDLLVGAIEVPGFKPLQLRAWRNDGRGHFRDVTAAVVPDSMVGRSWSMASGDLDGDGKPDAVIGGWGTQLRLLLSGQGKSARPAEH</sequence>
<gene>
    <name evidence="3" type="ORF">EPA99_05535</name>
</gene>
<dbReference type="Proteomes" id="UP000289784">
    <property type="component" value="Unassembled WGS sequence"/>
</dbReference>
<keyword evidence="1 2" id="KW-0732">Signal</keyword>
<dbReference type="PANTHER" id="PTHR46580">
    <property type="entry name" value="SENSOR KINASE-RELATED"/>
    <property type="match status" value="1"/>
</dbReference>
<name>A0A4Q1JXJ0_9GAMM</name>
<organism evidence="3 4">
    <name type="scientific">Pseudoxanthomonas composti</name>
    <dbReference type="NCBI Taxonomy" id="2137479"/>
    <lineage>
        <taxon>Bacteria</taxon>
        <taxon>Pseudomonadati</taxon>
        <taxon>Pseudomonadota</taxon>
        <taxon>Gammaproteobacteria</taxon>
        <taxon>Lysobacterales</taxon>
        <taxon>Lysobacteraceae</taxon>
        <taxon>Pseudoxanthomonas</taxon>
    </lineage>
</organism>
<dbReference type="OrthoDB" id="5481797at2"/>